<protein>
    <submittedName>
        <fullName evidence="2">Uncharacterized protein</fullName>
    </submittedName>
</protein>
<dbReference type="EMBL" id="SGXE01000001">
    <property type="protein sequence ID" value="RZS99458.1"/>
    <property type="molecule type" value="Genomic_DNA"/>
</dbReference>
<comment type="caution">
    <text evidence="2">The sequence shown here is derived from an EMBL/GenBank/DDBJ whole genome shotgun (WGS) entry which is preliminary data.</text>
</comment>
<evidence type="ECO:0000313" key="3">
    <source>
        <dbReference type="Proteomes" id="UP000292262"/>
    </source>
</evidence>
<organism evidence="2 3">
    <name type="scientific">Aquimarina brevivitae</name>
    <dbReference type="NCBI Taxonomy" id="323412"/>
    <lineage>
        <taxon>Bacteria</taxon>
        <taxon>Pseudomonadati</taxon>
        <taxon>Bacteroidota</taxon>
        <taxon>Flavobacteriia</taxon>
        <taxon>Flavobacteriales</taxon>
        <taxon>Flavobacteriaceae</taxon>
        <taxon>Aquimarina</taxon>
    </lineage>
</organism>
<evidence type="ECO:0000313" key="2">
    <source>
        <dbReference type="EMBL" id="RZS99458.1"/>
    </source>
</evidence>
<keyword evidence="1" id="KW-1133">Transmembrane helix</keyword>
<proteinExistence type="predicted"/>
<keyword evidence="1" id="KW-0812">Transmembrane</keyword>
<name>A0A4Q7PHN6_9FLAO</name>
<reference evidence="2 3" key="1">
    <citation type="submission" date="2019-02" db="EMBL/GenBank/DDBJ databases">
        <title>Genomic Encyclopedia of Type Strains, Phase IV (KMG-IV): sequencing the most valuable type-strain genomes for metagenomic binning, comparative biology and taxonomic classification.</title>
        <authorList>
            <person name="Goeker M."/>
        </authorList>
    </citation>
    <scope>NUCLEOTIDE SEQUENCE [LARGE SCALE GENOMIC DNA]</scope>
    <source>
        <strain evidence="2 3">DSM 17196</strain>
    </source>
</reference>
<dbReference type="AlphaFoldDB" id="A0A4Q7PHN6"/>
<gene>
    <name evidence="2" type="ORF">EV197_0668</name>
</gene>
<feature type="transmembrane region" description="Helical" evidence="1">
    <location>
        <begin position="6"/>
        <end position="28"/>
    </location>
</feature>
<keyword evidence="1" id="KW-0472">Membrane</keyword>
<keyword evidence="3" id="KW-1185">Reference proteome</keyword>
<dbReference type="Proteomes" id="UP000292262">
    <property type="component" value="Unassembled WGS sequence"/>
</dbReference>
<sequence length="46" mass="5615">MYLSFSFPVLLWQLLNVLFFIGVIFFVYKTYIMIKKIYKKVVEDES</sequence>
<evidence type="ECO:0000256" key="1">
    <source>
        <dbReference type="SAM" id="Phobius"/>
    </source>
</evidence>
<accession>A0A4Q7PHN6</accession>